<dbReference type="AlphaFoldDB" id="A0A1B0ACM2"/>
<dbReference type="Gene3D" id="2.60.40.60">
    <property type="entry name" value="Cadherins"/>
    <property type="match status" value="1"/>
</dbReference>
<sequence length="157" mass="17811">MSLMKVLTLSVKNDDETNDYDNDDCSDELDVRYSIRGCKVNVGQHTNPPELPIFGDPFTGIALDLVFPKGQPIFLLNGKRLQLLQPLDRDEENLSHIVFQVSCTIRSSQKRRNIPIIVRVSDVNDNAPRFMNTPYEVTVPEPNGSASMNCTRNLWNF</sequence>
<name>A0A1B0ACM2_GLOPL</name>
<feature type="domain" description="Cadherin" evidence="4">
    <location>
        <begin position="21"/>
        <end position="130"/>
    </location>
</feature>
<evidence type="ECO:0000256" key="2">
    <source>
        <dbReference type="ARBA" id="ARBA00023136"/>
    </source>
</evidence>
<comment type="subcellular location">
    <subcellularLocation>
        <location evidence="1">Membrane</location>
    </subcellularLocation>
</comment>
<dbReference type="InterPro" id="IPR002126">
    <property type="entry name" value="Cadherin-like_dom"/>
</dbReference>
<organism evidence="5 6">
    <name type="scientific">Glossina pallidipes</name>
    <name type="common">Tsetse fly</name>
    <dbReference type="NCBI Taxonomy" id="7398"/>
    <lineage>
        <taxon>Eukaryota</taxon>
        <taxon>Metazoa</taxon>
        <taxon>Ecdysozoa</taxon>
        <taxon>Arthropoda</taxon>
        <taxon>Hexapoda</taxon>
        <taxon>Insecta</taxon>
        <taxon>Pterygota</taxon>
        <taxon>Neoptera</taxon>
        <taxon>Endopterygota</taxon>
        <taxon>Diptera</taxon>
        <taxon>Brachycera</taxon>
        <taxon>Muscomorpha</taxon>
        <taxon>Hippoboscoidea</taxon>
        <taxon>Glossinidae</taxon>
        <taxon>Glossina</taxon>
    </lineage>
</organism>
<evidence type="ECO:0000313" key="5">
    <source>
        <dbReference type="EnsemblMetazoa" id="GPAI041283-PA"/>
    </source>
</evidence>
<dbReference type="EnsemblMetazoa" id="GPAI041283-RA">
    <property type="protein sequence ID" value="GPAI041283-PA"/>
    <property type="gene ID" value="GPAI041283"/>
</dbReference>
<evidence type="ECO:0000259" key="4">
    <source>
        <dbReference type="PROSITE" id="PS50268"/>
    </source>
</evidence>
<evidence type="ECO:0000256" key="1">
    <source>
        <dbReference type="ARBA" id="ARBA00004370"/>
    </source>
</evidence>
<dbReference type="GO" id="GO:0005509">
    <property type="term" value="F:calcium ion binding"/>
    <property type="evidence" value="ECO:0007669"/>
    <property type="project" value="UniProtKB-UniRule"/>
</dbReference>
<dbReference type="Proteomes" id="UP000092445">
    <property type="component" value="Unassembled WGS sequence"/>
</dbReference>
<keyword evidence="6" id="KW-1185">Reference proteome</keyword>
<accession>A0A1B0ACM2</accession>
<dbReference type="PROSITE" id="PS50268">
    <property type="entry name" value="CADHERIN_2"/>
    <property type="match status" value="1"/>
</dbReference>
<reference evidence="5" key="2">
    <citation type="submission" date="2020-05" db="UniProtKB">
        <authorList>
            <consortium name="EnsemblMetazoa"/>
        </authorList>
    </citation>
    <scope>IDENTIFICATION</scope>
    <source>
        <strain evidence="5">IAEA</strain>
    </source>
</reference>
<keyword evidence="3" id="KW-0106">Calcium</keyword>
<dbReference type="PROSITE" id="PS00232">
    <property type="entry name" value="CADHERIN_1"/>
    <property type="match status" value="1"/>
</dbReference>
<keyword evidence="2" id="KW-0472">Membrane</keyword>
<dbReference type="PRINTS" id="PR00205">
    <property type="entry name" value="CADHERIN"/>
</dbReference>
<dbReference type="CDD" id="cd11304">
    <property type="entry name" value="Cadherin_repeat"/>
    <property type="match status" value="1"/>
</dbReference>
<dbReference type="STRING" id="7398.A0A1B0ACM2"/>
<evidence type="ECO:0000313" key="6">
    <source>
        <dbReference type="Proteomes" id="UP000092445"/>
    </source>
</evidence>
<evidence type="ECO:0000256" key="3">
    <source>
        <dbReference type="PROSITE-ProRule" id="PRU00043"/>
    </source>
</evidence>
<dbReference type="InterPro" id="IPR020894">
    <property type="entry name" value="Cadherin_CS"/>
</dbReference>
<protein>
    <recommendedName>
        <fullName evidence="4">Cadherin domain-containing protein</fullName>
    </recommendedName>
</protein>
<dbReference type="VEuPathDB" id="VectorBase:GPAI041283"/>
<proteinExistence type="predicted"/>
<reference evidence="6" key="1">
    <citation type="submission" date="2014-03" db="EMBL/GenBank/DDBJ databases">
        <authorList>
            <person name="Aksoy S."/>
            <person name="Warren W."/>
            <person name="Wilson R.K."/>
        </authorList>
    </citation>
    <scope>NUCLEOTIDE SEQUENCE [LARGE SCALE GENOMIC DNA]</scope>
    <source>
        <strain evidence="6">IAEA</strain>
    </source>
</reference>
<dbReference type="GO" id="GO:0005886">
    <property type="term" value="C:plasma membrane"/>
    <property type="evidence" value="ECO:0007669"/>
    <property type="project" value="InterPro"/>
</dbReference>
<dbReference type="GO" id="GO:0007156">
    <property type="term" value="P:homophilic cell adhesion via plasma membrane adhesion molecules"/>
    <property type="evidence" value="ECO:0007669"/>
    <property type="project" value="InterPro"/>
</dbReference>